<dbReference type="SUPFAM" id="SSF47769">
    <property type="entry name" value="SAM/Pointed domain"/>
    <property type="match status" value="2"/>
</dbReference>
<feature type="region of interest" description="Disordered" evidence="1">
    <location>
        <begin position="431"/>
        <end position="520"/>
    </location>
</feature>
<organism evidence="3 4">
    <name type="scientific">Blyttiomyces helicus</name>
    <dbReference type="NCBI Taxonomy" id="388810"/>
    <lineage>
        <taxon>Eukaryota</taxon>
        <taxon>Fungi</taxon>
        <taxon>Fungi incertae sedis</taxon>
        <taxon>Chytridiomycota</taxon>
        <taxon>Chytridiomycota incertae sedis</taxon>
        <taxon>Chytridiomycetes</taxon>
        <taxon>Chytridiomycetes incertae sedis</taxon>
        <taxon>Blyttiomyces</taxon>
    </lineage>
</organism>
<dbReference type="InterPro" id="IPR001660">
    <property type="entry name" value="SAM"/>
</dbReference>
<evidence type="ECO:0000313" key="3">
    <source>
        <dbReference type="EMBL" id="RKO86682.1"/>
    </source>
</evidence>
<dbReference type="EMBL" id="KZ997993">
    <property type="protein sequence ID" value="RKO86682.1"/>
    <property type="molecule type" value="Genomic_DNA"/>
</dbReference>
<dbReference type="InterPro" id="IPR013761">
    <property type="entry name" value="SAM/pointed_sf"/>
</dbReference>
<protein>
    <recommendedName>
        <fullName evidence="2">SAM domain-containing protein</fullName>
    </recommendedName>
</protein>
<dbReference type="Proteomes" id="UP000269721">
    <property type="component" value="Unassembled WGS sequence"/>
</dbReference>
<feature type="domain" description="SAM" evidence="2">
    <location>
        <begin position="9"/>
        <end position="74"/>
    </location>
</feature>
<accession>A0A4P9W474</accession>
<reference evidence="4" key="1">
    <citation type="journal article" date="2018" name="Nat. Microbiol.">
        <title>Leveraging single-cell genomics to expand the fungal tree of life.</title>
        <authorList>
            <person name="Ahrendt S.R."/>
            <person name="Quandt C.A."/>
            <person name="Ciobanu D."/>
            <person name="Clum A."/>
            <person name="Salamov A."/>
            <person name="Andreopoulos B."/>
            <person name="Cheng J.F."/>
            <person name="Woyke T."/>
            <person name="Pelin A."/>
            <person name="Henrissat B."/>
            <person name="Reynolds N.K."/>
            <person name="Benny G.L."/>
            <person name="Smith M.E."/>
            <person name="James T.Y."/>
            <person name="Grigoriev I.V."/>
        </authorList>
    </citation>
    <scope>NUCLEOTIDE SEQUENCE [LARGE SCALE GENOMIC DNA]</scope>
</reference>
<dbReference type="PROSITE" id="PS50105">
    <property type="entry name" value="SAM_DOMAIN"/>
    <property type="match status" value="1"/>
</dbReference>
<feature type="compositionally biased region" description="Pro residues" evidence="1">
    <location>
        <begin position="131"/>
        <end position="141"/>
    </location>
</feature>
<evidence type="ECO:0000259" key="2">
    <source>
        <dbReference type="PROSITE" id="PS50105"/>
    </source>
</evidence>
<feature type="non-terminal residue" evidence="3">
    <location>
        <position position="520"/>
    </location>
</feature>
<evidence type="ECO:0000313" key="4">
    <source>
        <dbReference type="Proteomes" id="UP000269721"/>
    </source>
</evidence>
<feature type="region of interest" description="Disordered" evidence="1">
    <location>
        <begin position="127"/>
        <end position="150"/>
    </location>
</feature>
<keyword evidence="4" id="KW-1185">Reference proteome</keyword>
<dbReference type="AlphaFoldDB" id="A0A4P9W474"/>
<evidence type="ECO:0000256" key="1">
    <source>
        <dbReference type="SAM" id="MobiDB-lite"/>
    </source>
</evidence>
<proteinExistence type="predicted"/>
<sequence length="520" mass="54777">MPTPDLKAWSVDDVQRWATTLNFPALEAVMKDNAITGLQLVDHQQDERLAAALQPLAWGERKMVHAEIQKLCVSAPSSSIPSSVPLHPFRTLSPTFLGNSMPSSPSSTVSSPSVPLQPFRALPATVMKSLPPKPSVPTPPPKRQRDSAGDVIGSATSVAVGWSARDVVRWANSLGPELQNFAKALEVASPVAKIDGRMISSQPDAPLVVSILAGLQWGERGFARKAIDGLREVGLAPSDLTLRSSPEKWTIKDVKKWVAGREEKMRFPSFETLLEECHVDGQTLLANPPEILDILAGKLRRRADAFLEDLRRAAIEIGRDPGGPSAPKKLRLKQDIDSASRPVGSPRGALPGAGSVKAGIELSLAHLPARPMRSAASAQEGSNSRGLMRPVGIDQAPLRFALPGAMAPQPLAMPTSPHAQQIPSRGALSTHMPVIGFDAGGTSSPLKSFPPTSAAPPAPKPVLNIPASPPAQPSRINAPMPASGPESSTTPAAPRSLPTVAVIPNSALSGPKPASLPSRP</sequence>
<gene>
    <name evidence="3" type="ORF">BDK51DRAFT_25531</name>
</gene>
<name>A0A4P9W474_9FUNG</name>
<dbReference type="Gene3D" id="1.10.150.50">
    <property type="entry name" value="Transcription Factor, Ets-1"/>
    <property type="match status" value="1"/>
</dbReference>